<feature type="region of interest" description="Disordered" evidence="1">
    <location>
        <begin position="126"/>
        <end position="146"/>
    </location>
</feature>
<reference evidence="3" key="2">
    <citation type="submission" date="2021-01" db="EMBL/GenBank/DDBJ databases">
        <authorList>
            <person name="Corre E."/>
            <person name="Pelletier E."/>
            <person name="Niang G."/>
            <person name="Scheremetjew M."/>
            <person name="Finn R."/>
            <person name="Kale V."/>
            <person name="Holt S."/>
            <person name="Cochrane G."/>
            <person name="Meng A."/>
            <person name="Brown T."/>
            <person name="Cohen L."/>
        </authorList>
    </citation>
    <scope>NUCLEOTIDE SEQUENCE</scope>
    <source>
        <strain evidence="3">CCMP1205</strain>
    </source>
</reference>
<dbReference type="Gene3D" id="3.10.20.90">
    <property type="entry name" value="Phosphatidylinositol 3-kinase Catalytic Subunit, Chain A, domain 1"/>
    <property type="match status" value="1"/>
</dbReference>
<dbReference type="EMBL" id="CP031046">
    <property type="protein sequence ID" value="QDZ24389.1"/>
    <property type="molecule type" value="Genomic_DNA"/>
</dbReference>
<dbReference type="CDD" id="cd17039">
    <property type="entry name" value="Ubl_ubiquitin_like"/>
    <property type="match status" value="1"/>
</dbReference>
<feature type="compositionally biased region" description="Basic and acidic residues" evidence="1">
    <location>
        <begin position="126"/>
        <end position="136"/>
    </location>
</feature>
<dbReference type="OrthoDB" id="1047367at2759"/>
<evidence type="ECO:0000313" key="5">
    <source>
        <dbReference type="Proteomes" id="UP000316726"/>
    </source>
</evidence>
<dbReference type="Proteomes" id="UP000316726">
    <property type="component" value="Chromosome 13"/>
</dbReference>
<dbReference type="Pfam" id="PF00240">
    <property type="entry name" value="ubiquitin"/>
    <property type="match status" value="1"/>
</dbReference>
<dbReference type="InterPro" id="IPR029071">
    <property type="entry name" value="Ubiquitin-like_domsf"/>
</dbReference>
<dbReference type="InterPro" id="IPR000626">
    <property type="entry name" value="Ubiquitin-like_dom"/>
</dbReference>
<accession>A0A5B8MV06</accession>
<gene>
    <name evidence="4" type="ORF">A3770_13p69070</name>
    <name evidence="3" type="ORF">CPRI1469_LOCUS6159</name>
</gene>
<keyword evidence="5" id="KW-1185">Reference proteome</keyword>
<dbReference type="SUPFAM" id="SSF54236">
    <property type="entry name" value="Ubiquitin-like"/>
    <property type="match status" value="1"/>
</dbReference>
<evidence type="ECO:0000259" key="2">
    <source>
        <dbReference type="PROSITE" id="PS50053"/>
    </source>
</evidence>
<evidence type="ECO:0000313" key="4">
    <source>
        <dbReference type="EMBL" id="QDZ24389.1"/>
    </source>
</evidence>
<protein>
    <recommendedName>
        <fullName evidence="2">Ubiquitin-like domain-containing protein</fullName>
    </recommendedName>
</protein>
<proteinExistence type="predicted"/>
<organism evidence="4 5">
    <name type="scientific">Chloropicon primus</name>
    <dbReference type="NCBI Taxonomy" id="1764295"/>
    <lineage>
        <taxon>Eukaryota</taxon>
        <taxon>Viridiplantae</taxon>
        <taxon>Chlorophyta</taxon>
        <taxon>Chloropicophyceae</taxon>
        <taxon>Chloropicales</taxon>
        <taxon>Chloropicaceae</taxon>
        <taxon>Chloropicon</taxon>
    </lineage>
</organism>
<dbReference type="AlphaFoldDB" id="A0A5B8MV06"/>
<feature type="domain" description="Ubiquitin-like" evidence="2">
    <location>
        <begin position="114"/>
        <end position="192"/>
    </location>
</feature>
<evidence type="ECO:0000313" key="3">
    <source>
        <dbReference type="EMBL" id="CAD9717299.1"/>
    </source>
</evidence>
<feature type="region of interest" description="Disordered" evidence="1">
    <location>
        <begin position="56"/>
        <end position="91"/>
    </location>
</feature>
<dbReference type="PROSITE" id="PS50053">
    <property type="entry name" value="UBIQUITIN_2"/>
    <property type="match status" value="1"/>
</dbReference>
<sequence>MVATTWKQEEIAALKADYEDLAQVNSDAVTKYNPTPGTGRTGYMAVPPNNYPFYNEDEKYEPVVQPDGGQLSDWKPLYQPSKEQEDEDRKKAYETGVPHGYVPRGFRYEGMPTIKLTVQSELHTEKEYGSKRDQNGKHSGGPFTIDVSPKMTIEDLRLVIKEKGGIIPGMQKLAYAGKKLDDPKRTLEHYGVAYWHNKFPSWPITIRKL</sequence>
<evidence type="ECO:0000256" key="1">
    <source>
        <dbReference type="SAM" id="MobiDB-lite"/>
    </source>
</evidence>
<dbReference type="EMBL" id="HBHL01009249">
    <property type="protein sequence ID" value="CAD9717299.1"/>
    <property type="molecule type" value="Transcribed_RNA"/>
</dbReference>
<reference evidence="4 5" key="1">
    <citation type="submission" date="2018-07" db="EMBL/GenBank/DDBJ databases">
        <title>The complete nuclear genome of the prasinophyte Chloropicon primus (CCMP1205).</title>
        <authorList>
            <person name="Pombert J.-F."/>
            <person name="Otis C."/>
            <person name="Turmel M."/>
            <person name="Lemieux C."/>
        </authorList>
    </citation>
    <scope>NUCLEOTIDE SEQUENCE [LARGE SCALE GENOMIC DNA]</scope>
    <source>
        <strain evidence="4 5">CCMP1205</strain>
    </source>
</reference>
<name>A0A5B8MV06_9CHLO</name>